<feature type="region of interest" description="Disordered" evidence="2">
    <location>
        <begin position="229"/>
        <end position="256"/>
    </location>
</feature>
<dbReference type="AlphaFoldDB" id="A0AAV6L715"/>
<keyword evidence="1" id="KW-0175">Coiled coil</keyword>
<feature type="region of interest" description="Disordered" evidence="2">
    <location>
        <begin position="30"/>
        <end position="92"/>
    </location>
</feature>
<dbReference type="InterPro" id="IPR044194">
    <property type="entry name" value="BLISTER"/>
</dbReference>
<dbReference type="Proteomes" id="UP000823749">
    <property type="component" value="Chromosome 2"/>
</dbReference>
<gene>
    <name evidence="3" type="ORF">RHGRI_003724</name>
</gene>
<feature type="coiled-coil region" evidence="1">
    <location>
        <begin position="478"/>
        <end position="505"/>
    </location>
</feature>
<proteinExistence type="predicted"/>
<evidence type="ECO:0008006" key="5">
    <source>
        <dbReference type="Google" id="ProtNLM"/>
    </source>
</evidence>
<feature type="compositionally biased region" description="Basic and acidic residues" evidence="2">
    <location>
        <begin position="53"/>
        <end position="78"/>
    </location>
</feature>
<feature type="region of interest" description="Disordered" evidence="2">
    <location>
        <begin position="646"/>
        <end position="680"/>
    </location>
</feature>
<evidence type="ECO:0000313" key="3">
    <source>
        <dbReference type="EMBL" id="KAG5560505.1"/>
    </source>
</evidence>
<dbReference type="PANTHER" id="PTHR47490">
    <property type="entry name" value="PROTEIN BLISTER"/>
    <property type="match status" value="1"/>
</dbReference>
<protein>
    <recommendedName>
        <fullName evidence="5">BLISTER</fullName>
    </recommendedName>
</protein>
<evidence type="ECO:0000313" key="4">
    <source>
        <dbReference type="Proteomes" id="UP000823749"/>
    </source>
</evidence>
<organism evidence="3 4">
    <name type="scientific">Rhododendron griersonianum</name>
    <dbReference type="NCBI Taxonomy" id="479676"/>
    <lineage>
        <taxon>Eukaryota</taxon>
        <taxon>Viridiplantae</taxon>
        <taxon>Streptophyta</taxon>
        <taxon>Embryophyta</taxon>
        <taxon>Tracheophyta</taxon>
        <taxon>Spermatophyta</taxon>
        <taxon>Magnoliopsida</taxon>
        <taxon>eudicotyledons</taxon>
        <taxon>Gunneridae</taxon>
        <taxon>Pentapetalae</taxon>
        <taxon>asterids</taxon>
        <taxon>Ericales</taxon>
        <taxon>Ericaceae</taxon>
        <taxon>Ericoideae</taxon>
        <taxon>Rhodoreae</taxon>
        <taxon>Rhododendron</taxon>
    </lineage>
</organism>
<feature type="compositionally biased region" description="Basic and acidic residues" evidence="2">
    <location>
        <begin position="30"/>
        <end position="43"/>
    </location>
</feature>
<keyword evidence="4" id="KW-1185">Reference proteome</keyword>
<evidence type="ECO:0000256" key="1">
    <source>
        <dbReference type="SAM" id="Coils"/>
    </source>
</evidence>
<feature type="region of interest" description="Disordered" evidence="2">
    <location>
        <begin position="165"/>
        <end position="211"/>
    </location>
</feature>
<dbReference type="EMBL" id="JACTNZ010000002">
    <property type="protein sequence ID" value="KAG5560505.1"/>
    <property type="molecule type" value="Genomic_DNA"/>
</dbReference>
<comment type="caution">
    <text evidence="3">The sequence shown here is derived from an EMBL/GenBank/DDBJ whole genome shotgun (WGS) entry which is preliminary data.</text>
</comment>
<feature type="coiled-coil region" evidence="1">
    <location>
        <begin position="738"/>
        <end position="786"/>
    </location>
</feature>
<dbReference type="PANTHER" id="PTHR47490:SF2">
    <property type="entry name" value="PROTEIN BLISTER"/>
    <property type="match status" value="1"/>
</dbReference>
<dbReference type="EMBL" id="JACTNZ010000002">
    <property type="protein sequence ID" value="KAG5560504.1"/>
    <property type="molecule type" value="Genomic_DNA"/>
</dbReference>
<accession>A0AAV6L715</accession>
<reference evidence="3" key="1">
    <citation type="submission" date="2020-08" db="EMBL/GenBank/DDBJ databases">
        <title>Plant Genome Project.</title>
        <authorList>
            <person name="Zhang R.-G."/>
        </authorList>
    </citation>
    <scope>NUCLEOTIDE SEQUENCE</scope>
    <source>
        <strain evidence="3">WSP0</strain>
        <tissue evidence="3">Leaf</tissue>
    </source>
</reference>
<evidence type="ECO:0000256" key="2">
    <source>
        <dbReference type="SAM" id="MobiDB-lite"/>
    </source>
</evidence>
<sequence>MHFDGVGSGVAQYRGVFDEEAGAFGSWKATEKCKNREGKKETVFNKPKLKPPSADKAEADTNKLLEEFRKKKAADRAKKAAPASHLHGANVDHQLEKQPLENQHVRLTDSNGAGPSDGVSETVVEPCKEVTDDGNKENMFVLNNELGSNEKYAKPPLPRNYYNAFSEDIAQAPPKDQESDRYNASHSAGSVNVKYSHQPQGKSDDFSISAGASGRHAYGIANSNEQSVGFGSQVIRESDHDSSQTSHYGSEEAHSASSNAFASDFSSAYSGGFPEQNKSAQTSGLMSSIYEDSVRPHLKTTMSSFGVGKNLHAAGASNDSLTFDTGERKLGNSVGHFPSGNSQPFWTSESSSTPFNFGAASSYNNGPLDPAVSEPASWRSRPSFLDSISMPRVPLTEPGMVEPNSSEVNDMDAVTSSYPQTPYTDPETTQSFSKMRASNVPNAFEHSMTSSVSAGNGGDFYRHAVHETSMERKRDSYSQKQDDDFAALEQHIEDLTQEKFSLQRALEASRTLSDSLAAENSTLTDSYNQQGSVVHNLKSDMEMLQEEIKAQLLELDSLKMEYANAQLECNAADERAKLLASEVIGLEEKALRLRSSELKLERQLENSQAEISSLKRKMSSIEKERQDLQSTINALLEEKKLLQSKLRKASSNGKSVGVSKNHADRKDVSTSTEDLVDEADTGTAEVSNLEMDSTAPHLRSDASGSFLLPEGGQFDLQVSYLNIPPDQTRTIHNINTLISELALEKEELMKALMAESSESSKLKDLNTELSRKLEAQTQRLELLTAQSMAKANVPMRLPDPRSLDDNTPFADEGDEVSLTPLKTIILGNYKWLGDDYCKEVTKKDTKGLSMPLDGLLNT</sequence>
<feature type="compositionally biased region" description="Polar residues" evidence="2">
    <location>
        <begin position="184"/>
        <end position="201"/>
    </location>
</feature>
<dbReference type="GO" id="GO:0040008">
    <property type="term" value="P:regulation of growth"/>
    <property type="evidence" value="ECO:0007669"/>
    <property type="project" value="InterPro"/>
</dbReference>
<name>A0AAV6L715_9ERIC</name>